<dbReference type="RefSeq" id="YP_009222738.1">
    <property type="nucleotide sequence ID" value="NC_029065.1"/>
</dbReference>
<proteinExistence type="predicted"/>
<protein>
    <submittedName>
        <fullName evidence="1">Uncharacterized protein</fullName>
    </submittedName>
</protein>
<dbReference type="GeneID" id="26799124"/>
<reference evidence="2" key="1">
    <citation type="submission" date="2015-10" db="EMBL/GenBank/DDBJ databases">
        <authorList>
            <person name="Millard A."/>
        </authorList>
    </citation>
    <scope>NUCLEOTIDE SEQUENCE [LARGE SCALE GENOMIC DNA]</scope>
</reference>
<dbReference type="OrthoDB" id="40138at10239"/>
<dbReference type="Proteomes" id="UP000204441">
    <property type="component" value="Genome"/>
</dbReference>
<name>A0A0S4KZ01_9CAUD</name>
<sequence length="139" mass="15597">MTIKMRLDTDGLRALIASNPELEVEIGKEVLNNISSDQIKSKVEAKIDAVLKTMVTQEGTYYQPRYVIKDKQLLEAIAAASKAAVTTAIDEALKLQIADTVMSAVESERTRLRFELKGLLKEFCTPEMAREILREKILQ</sequence>
<evidence type="ECO:0000313" key="2">
    <source>
        <dbReference type="Proteomes" id="UP000204441"/>
    </source>
</evidence>
<dbReference type="EMBL" id="LN887844">
    <property type="protein sequence ID" value="CUR44359.1"/>
    <property type="molecule type" value="Genomic_DNA"/>
</dbReference>
<organism evidence="1 2">
    <name type="scientific">Pseudomonas phage VCM</name>
    <dbReference type="NCBI Taxonomy" id="1729937"/>
    <lineage>
        <taxon>Viruses</taxon>
        <taxon>Duplodnaviria</taxon>
        <taxon>Heunggongvirae</taxon>
        <taxon>Uroviricota</taxon>
        <taxon>Caudoviricetes</taxon>
        <taxon>Vandenendeviridae</taxon>
        <taxon>Gorskivirinae</taxon>
        <taxon>Kremarvirus</taxon>
        <taxon>Kremarvirus VCM</taxon>
        <taxon>Otagovirus VCM</taxon>
    </lineage>
</organism>
<dbReference type="KEGG" id="vg:26799124"/>
<keyword evidence="2" id="KW-1185">Reference proteome</keyword>
<gene>
    <name evidence="1" type="ORF">VCM_00157</name>
</gene>
<accession>A0A0S4KZ01</accession>
<evidence type="ECO:0000313" key="1">
    <source>
        <dbReference type="EMBL" id="CUR44359.1"/>
    </source>
</evidence>